<evidence type="ECO:0000313" key="2">
    <source>
        <dbReference type="Proteomes" id="UP001642260"/>
    </source>
</evidence>
<keyword evidence="2" id="KW-1185">Reference proteome</keyword>
<dbReference type="InterPro" id="IPR029045">
    <property type="entry name" value="ClpP/crotonase-like_dom_sf"/>
</dbReference>
<gene>
    <name evidence="1" type="ORF">ERUC_LOCUS25377</name>
</gene>
<comment type="caution">
    <text evidence="1">The sequence shown here is derived from an EMBL/GenBank/DDBJ whole genome shotgun (WGS) entry which is preliminary data.</text>
</comment>
<dbReference type="Proteomes" id="UP001642260">
    <property type="component" value="Unassembled WGS sequence"/>
</dbReference>
<dbReference type="PANTHER" id="PTHR10381:SF11">
    <property type="entry name" value="ATP-DEPENDENT CLP PROTEASE PROTEOLYTIC SUBUNIT, MITOCHONDRIAL"/>
    <property type="match status" value="1"/>
</dbReference>
<protein>
    <submittedName>
        <fullName evidence="1">Uncharacterized protein</fullName>
    </submittedName>
</protein>
<name>A0ABC8KUL6_ERUVS</name>
<proteinExistence type="predicted"/>
<dbReference type="InterPro" id="IPR023562">
    <property type="entry name" value="ClpP/TepA"/>
</dbReference>
<reference evidence="1 2" key="1">
    <citation type="submission" date="2022-03" db="EMBL/GenBank/DDBJ databases">
        <authorList>
            <person name="Macdonald S."/>
            <person name="Ahmed S."/>
            <person name="Newling K."/>
        </authorList>
    </citation>
    <scope>NUCLEOTIDE SEQUENCE [LARGE SCALE GENOMIC DNA]</scope>
</reference>
<sequence>MASLLLAACAKGQRRSLPNATVMIHSLQIVRVCDALNELYSKHTGKPIDVIAKNMDRDHFMTPGEAKAFGR</sequence>
<dbReference type="AlphaFoldDB" id="A0ABC8KUL6"/>
<evidence type="ECO:0000313" key="1">
    <source>
        <dbReference type="EMBL" id="CAH8359621.1"/>
    </source>
</evidence>
<accession>A0ABC8KUL6</accession>
<dbReference type="Pfam" id="PF00574">
    <property type="entry name" value="CLP_protease"/>
    <property type="match status" value="2"/>
</dbReference>
<organism evidence="1 2">
    <name type="scientific">Eruca vesicaria subsp. sativa</name>
    <name type="common">Garden rocket</name>
    <name type="synonym">Eruca sativa</name>
    <dbReference type="NCBI Taxonomy" id="29727"/>
    <lineage>
        <taxon>Eukaryota</taxon>
        <taxon>Viridiplantae</taxon>
        <taxon>Streptophyta</taxon>
        <taxon>Embryophyta</taxon>
        <taxon>Tracheophyta</taxon>
        <taxon>Spermatophyta</taxon>
        <taxon>Magnoliopsida</taxon>
        <taxon>eudicotyledons</taxon>
        <taxon>Gunneridae</taxon>
        <taxon>Pentapetalae</taxon>
        <taxon>rosids</taxon>
        <taxon>malvids</taxon>
        <taxon>Brassicales</taxon>
        <taxon>Brassicaceae</taxon>
        <taxon>Brassiceae</taxon>
        <taxon>Eruca</taxon>
    </lineage>
</organism>
<dbReference type="SUPFAM" id="SSF52096">
    <property type="entry name" value="ClpP/crotonase"/>
    <property type="match status" value="1"/>
</dbReference>
<dbReference type="PANTHER" id="PTHR10381">
    <property type="entry name" value="ATP-DEPENDENT CLP PROTEASE PROTEOLYTIC SUBUNIT"/>
    <property type="match status" value="1"/>
</dbReference>
<dbReference type="Gene3D" id="3.90.226.10">
    <property type="entry name" value="2-enoyl-CoA Hydratase, Chain A, domain 1"/>
    <property type="match status" value="1"/>
</dbReference>
<dbReference type="EMBL" id="CAKOAT010268044">
    <property type="protein sequence ID" value="CAH8359621.1"/>
    <property type="molecule type" value="Genomic_DNA"/>
</dbReference>